<feature type="transmembrane region" description="Helical" evidence="1">
    <location>
        <begin position="117"/>
        <end position="138"/>
    </location>
</feature>
<proteinExistence type="predicted"/>
<sequence length="269" mass="30649">MPALEKYAKTFEMGFQNALEYRMNFLLSLISAAFPVFIQSYLWAAIYRNSAESALYGYTFRQMMVYTFLAGLVGRIVRSGFEYEIMNDIKNGKFSKFLVQPVGYFPYQLSSFLGQKLPGLAMILGILAIVLVGLIVYLDVSLEFARILAFLATLFFAVILNFIIFYCVSSLAFWIVEIGFLFEGIRIVTVLLSGGIFPLEVFGERALWWLNLLPFKYTVSYPINVLNGRLAAGEFAQGMLLQLFWIVVMYMLAKWLWHEGGRRYVAVGG</sequence>
<dbReference type="Proteomes" id="UP000030700">
    <property type="component" value="Unassembled WGS sequence"/>
</dbReference>
<dbReference type="Pfam" id="PF06182">
    <property type="entry name" value="ABC2_membrane_6"/>
    <property type="match status" value="1"/>
</dbReference>
<dbReference type="InterPro" id="IPR010390">
    <property type="entry name" value="ABC-2_transporter-like"/>
</dbReference>
<feature type="transmembrane region" description="Helical" evidence="1">
    <location>
        <begin position="180"/>
        <end position="199"/>
    </location>
</feature>
<feature type="transmembrane region" description="Helical" evidence="1">
    <location>
        <begin position="58"/>
        <end position="77"/>
    </location>
</feature>
<dbReference type="PANTHER" id="PTHR36832">
    <property type="entry name" value="SLR1174 PROTEIN-RELATED"/>
    <property type="match status" value="1"/>
</dbReference>
<evidence type="ECO:0008006" key="4">
    <source>
        <dbReference type="Google" id="ProtNLM"/>
    </source>
</evidence>
<gene>
    <name evidence="2" type="ORF">U14_04576</name>
</gene>
<keyword evidence="1" id="KW-1133">Transmembrane helix</keyword>
<dbReference type="EMBL" id="DF820459">
    <property type="protein sequence ID" value="GAK53311.1"/>
    <property type="molecule type" value="Genomic_DNA"/>
</dbReference>
<protein>
    <recommendedName>
        <fullName evidence="4">ABC transporter permease</fullName>
    </recommendedName>
</protein>
<accession>A0A0S6W4D5</accession>
<dbReference type="AlphaFoldDB" id="A0A0S6W4D5"/>
<name>A0A0S6W4D5_9BACT</name>
<organism evidence="2">
    <name type="scientific">Candidatus Moduliflexus flocculans</name>
    <dbReference type="NCBI Taxonomy" id="1499966"/>
    <lineage>
        <taxon>Bacteria</taxon>
        <taxon>Candidatus Moduliflexota</taxon>
        <taxon>Candidatus Moduliflexia</taxon>
        <taxon>Candidatus Moduliflexales</taxon>
        <taxon>Candidatus Moduliflexaceae</taxon>
    </lineage>
</organism>
<evidence type="ECO:0000256" key="1">
    <source>
        <dbReference type="SAM" id="Phobius"/>
    </source>
</evidence>
<feature type="transmembrane region" description="Helical" evidence="1">
    <location>
        <begin position="21"/>
        <end position="46"/>
    </location>
</feature>
<keyword evidence="1" id="KW-0812">Transmembrane</keyword>
<keyword evidence="1" id="KW-0472">Membrane</keyword>
<dbReference type="STRING" id="1499966.U14_04576"/>
<feature type="transmembrane region" description="Helical" evidence="1">
    <location>
        <begin position="235"/>
        <end position="253"/>
    </location>
</feature>
<dbReference type="PANTHER" id="PTHR36832:SF1">
    <property type="entry name" value="SLR1174 PROTEIN"/>
    <property type="match status" value="1"/>
</dbReference>
<keyword evidence="3" id="KW-1185">Reference proteome</keyword>
<dbReference type="HOGENOM" id="CLU_084465_1_2_0"/>
<reference evidence="2" key="1">
    <citation type="journal article" date="2015" name="PeerJ">
        <title>First genomic representation of candidate bacterial phylum KSB3 points to enhanced environmental sensing as a trigger of wastewater bulking.</title>
        <authorList>
            <person name="Sekiguchi Y."/>
            <person name="Ohashi A."/>
            <person name="Parks D.H."/>
            <person name="Yamauchi T."/>
            <person name="Tyson G.W."/>
            <person name="Hugenholtz P."/>
        </authorList>
    </citation>
    <scope>NUCLEOTIDE SEQUENCE [LARGE SCALE GENOMIC DNA]</scope>
</reference>
<evidence type="ECO:0000313" key="3">
    <source>
        <dbReference type="Proteomes" id="UP000030700"/>
    </source>
</evidence>
<evidence type="ECO:0000313" key="2">
    <source>
        <dbReference type="EMBL" id="GAK53311.1"/>
    </source>
</evidence>
<feature type="transmembrane region" description="Helical" evidence="1">
    <location>
        <begin position="144"/>
        <end position="168"/>
    </location>
</feature>